<evidence type="ECO:0000313" key="3">
    <source>
        <dbReference type="Proteomes" id="UP001054945"/>
    </source>
</evidence>
<reference evidence="2 3" key="1">
    <citation type="submission" date="2021-06" db="EMBL/GenBank/DDBJ databases">
        <title>Caerostris extrusa draft genome.</title>
        <authorList>
            <person name="Kono N."/>
            <person name="Arakawa K."/>
        </authorList>
    </citation>
    <scope>NUCLEOTIDE SEQUENCE [LARGE SCALE GENOMIC DNA]</scope>
</reference>
<dbReference type="EMBL" id="BPLR01002502">
    <property type="protein sequence ID" value="GIX74386.1"/>
    <property type="molecule type" value="Genomic_DNA"/>
</dbReference>
<proteinExistence type="predicted"/>
<organism evidence="2 3">
    <name type="scientific">Caerostris extrusa</name>
    <name type="common">Bark spider</name>
    <name type="synonym">Caerostris bankana</name>
    <dbReference type="NCBI Taxonomy" id="172846"/>
    <lineage>
        <taxon>Eukaryota</taxon>
        <taxon>Metazoa</taxon>
        <taxon>Ecdysozoa</taxon>
        <taxon>Arthropoda</taxon>
        <taxon>Chelicerata</taxon>
        <taxon>Arachnida</taxon>
        <taxon>Araneae</taxon>
        <taxon>Araneomorphae</taxon>
        <taxon>Entelegynae</taxon>
        <taxon>Araneoidea</taxon>
        <taxon>Araneidae</taxon>
        <taxon>Caerostris</taxon>
    </lineage>
</organism>
<keyword evidence="3" id="KW-1185">Reference proteome</keyword>
<protein>
    <submittedName>
        <fullName evidence="2">CRF domain-containing protein</fullName>
    </submittedName>
</protein>
<feature type="compositionally biased region" description="Polar residues" evidence="1">
    <location>
        <begin position="121"/>
        <end position="141"/>
    </location>
</feature>
<evidence type="ECO:0000256" key="1">
    <source>
        <dbReference type="SAM" id="MobiDB-lite"/>
    </source>
</evidence>
<feature type="region of interest" description="Disordered" evidence="1">
    <location>
        <begin position="81"/>
        <end position="150"/>
    </location>
</feature>
<feature type="compositionally biased region" description="Basic and acidic residues" evidence="1">
    <location>
        <begin position="109"/>
        <end position="119"/>
    </location>
</feature>
<dbReference type="AlphaFoldDB" id="A0AAV4MPM5"/>
<evidence type="ECO:0000313" key="2">
    <source>
        <dbReference type="EMBL" id="GIX74386.1"/>
    </source>
</evidence>
<sequence length="215" mass="24425">MQQIRECLEKCTVLSFEPFLTRERFSFNHFADWPLAKPRTCDYLSRYHDRHCPAGFQLPGLPDGGLVPLSSSFEERQLHRRESVNKADENAPAFPKLTSDIFGTNSEESSDRIRMHEDNDSSLSSDETASMLTSPTATPHSSPRGGRVPPCPWSTPWRSCASASCWTWPEGGSTRTSNRSPRRRPLEGRQLPGLRRRRLCRLELLGIQEQKSVKP</sequence>
<name>A0AAV4MPM5_CAEEX</name>
<accession>A0AAV4MPM5</accession>
<dbReference type="Proteomes" id="UP001054945">
    <property type="component" value="Unassembled WGS sequence"/>
</dbReference>
<comment type="caution">
    <text evidence="2">The sequence shown here is derived from an EMBL/GenBank/DDBJ whole genome shotgun (WGS) entry which is preliminary data.</text>
</comment>
<gene>
    <name evidence="2" type="primary">AVEN_62053_1</name>
    <name evidence="2" type="ORF">CEXT_47361</name>
</gene>
<feature type="region of interest" description="Disordered" evidence="1">
    <location>
        <begin position="169"/>
        <end position="192"/>
    </location>
</feature>